<feature type="domain" description="Flagellar hook-associated protein 2 C-terminal" evidence="7">
    <location>
        <begin position="225"/>
        <end position="550"/>
    </location>
</feature>
<gene>
    <name evidence="8" type="primary">fliD</name>
    <name evidence="8" type="ORF">SMUL_1382</name>
</gene>
<keyword evidence="5" id="KW-0964">Secreted</keyword>
<evidence type="ECO:0000259" key="7">
    <source>
        <dbReference type="Pfam" id="PF07195"/>
    </source>
</evidence>
<evidence type="ECO:0000259" key="6">
    <source>
        <dbReference type="Pfam" id="PF02465"/>
    </source>
</evidence>
<dbReference type="GO" id="GO:0005576">
    <property type="term" value="C:extracellular region"/>
    <property type="evidence" value="ECO:0007669"/>
    <property type="project" value="UniProtKB-SubCell"/>
</dbReference>
<dbReference type="GO" id="GO:0071973">
    <property type="term" value="P:bacterial-type flagellum-dependent cell motility"/>
    <property type="evidence" value="ECO:0007669"/>
    <property type="project" value="TreeGrafter"/>
</dbReference>
<keyword evidence="8" id="KW-0969">Cilium</keyword>
<dbReference type="RefSeq" id="WP_025344519.1">
    <property type="nucleotide sequence ID" value="NZ_CP007201.1"/>
</dbReference>
<keyword evidence="3" id="KW-0175">Coiled coil</keyword>
<evidence type="ECO:0000313" key="8">
    <source>
        <dbReference type="EMBL" id="AHJ12643.1"/>
    </source>
</evidence>
<comment type="similarity">
    <text evidence="1 5">Belongs to the FliD family.</text>
</comment>
<feature type="domain" description="Flagellar hook-associated protein 2 N-terminal" evidence="6">
    <location>
        <begin position="20"/>
        <end position="110"/>
    </location>
</feature>
<dbReference type="InterPro" id="IPR040026">
    <property type="entry name" value="FliD"/>
</dbReference>
<evidence type="ECO:0000256" key="4">
    <source>
        <dbReference type="ARBA" id="ARBA00023143"/>
    </source>
</evidence>
<evidence type="ECO:0000313" key="9">
    <source>
        <dbReference type="Proteomes" id="UP000019322"/>
    </source>
</evidence>
<comment type="function">
    <text evidence="5">Required for morphogenesis and for the elongation of the flagellar filament by facilitating polymerization of the flagellin monomers at the tip of growing filament. Forms a capping structure, which prevents flagellin subunits (transported through the central channel of the flagellum) from leaking out without polymerization at the distal end.</text>
</comment>
<dbReference type="GO" id="GO:0007155">
    <property type="term" value="P:cell adhesion"/>
    <property type="evidence" value="ECO:0007669"/>
    <property type="project" value="InterPro"/>
</dbReference>
<dbReference type="GO" id="GO:0009424">
    <property type="term" value="C:bacterial-type flagellum hook"/>
    <property type="evidence" value="ECO:0007669"/>
    <property type="project" value="UniProtKB-UniRule"/>
</dbReference>
<reference evidence="8 9" key="1">
    <citation type="journal article" date="2014" name="Environ. Microbiol.">
        <title>Insights into organohalide respiration and the versatile catabolism of Sulfurospirillum multivorans gained from comparative genomics and physiological studies.</title>
        <authorList>
            <person name="Goris T."/>
            <person name="Schubert T."/>
            <person name="Gadkari J."/>
            <person name="Wubet T."/>
            <person name="Tarkka M."/>
            <person name="Buscot F."/>
            <person name="Adrian L."/>
            <person name="Diekert G."/>
        </authorList>
    </citation>
    <scope>NUCLEOTIDE SEQUENCE [LARGE SCALE GENOMIC DNA]</scope>
    <source>
        <strain evidence="9">DM 12446 / JCM 15788 / NBRC 109480</strain>
    </source>
</reference>
<comment type="subunit">
    <text evidence="2 5">Homopentamer.</text>
</comment>
<dbReference type="PANTHER" id="PTHR30288">
    <property type="entry name" value="FLAGELLAR CAP/ASSEMBLY PROTEIN FLID"/>
    <property type="match status" value="1"/>
</dbReference>
<accession>A0AA86ANE7</accession>
<dbReference type="Pfam" id="PF02465">
    <property type="entry name" value="FliD_N"/>
    <property type="match status" value="1"/>
</dbReference>
<keyword evidence="8" id="KW-0282">Flagellum</keyword>
<proteinExistence type="inferred from homology"/>
<dbReference type="Pfam" id="PF07195">
    <property type="entry name" value="FliD_C"/>
    <property type="match status" value="1"/>
</dbReference>
<keyword evidence="4 5" id="KW-0975">Bacterial flagellum</keyword>
<protein>
    <recommendedName>
        <fullName evidence="5">Flagellar hook-associated protein 2</fullName>
        <shortName evidence="5">HAP2</shortName>
    </recommendedName>
    <alternativeName>
        <fullName evidence="5">Flagellar cap protein</fullName>
    </alternativeName>
</protein>
<dbReference type="PANTHER" id="PTHR30288:SF0">
    <property type="entry name" value="FLAGELLAR HOOK-ASSOCIATED PROTEIN 2"/>
    <property type="match status" value="1"/>
</dbReference>
<sequence>MATSSLSSLGLGSDSVLSYDLIDSLRAVDEEGQLDPIDAKLETNATQQTDLETLTTLASALATSADALSDDTYYLQRTTTVSNDAVTVAVDGGTNVQDFTLHVDQLAQQDIYQSTGFSSETSAVTTASDTLTIEVNGTSYALAVSSSTTLSDLASMINDKFDGSITASILNTGGTTPYKLILKSDNTGADYAMTLTSANYESDPASTNILSSLGWDDTDNHIQTAKDAEFTYNGISITRSSNTIDDLVTGATITLNEVQDTGDITSVSIEQDWTDIKTQINSFVTAFNSLLSNLDSATSYNHEEETAGVFQGVSQLTGFLSDMKRSILSIDGDGRSLIDYGLTFENSTLSFDEDTFDEKVEDDATDVQDFFMGSTTHDTTTYTGSSVASGALDITYKGLYINETSIRFTTDAGSTAEENALALQQAINKAGVEGVTAAVGSDGNIILKSTTGEDITITGESSVLSTLGLKAATIYGHSTVQNGFFTDFNEMIENYSDDSTGILAIYAEYLDTQEETLTENREKTVTSLDTKYEIMATKFAAYDSIISSMTTAFNSLSMLIEEESNN</sequence>
<evidence type="ECO:0000256" key="2">
    <source>
        <dbReference type="ARBA" id="ARBA00011255"/>
    </source>
</evidence>
<dbReference type="NCBIfam" id="NF009400">
    <property type="entry name" value="PRK12765.1"/>
    <property type="match status" value="1"/>
</dbReference>
<dbReference type="AlphaFoldDB" id="A0AA86ANE7"/>
<organism evidence="8 9">
    <name type="scientific">Sulfurospirillum multivorans (strain DM 12446 / JCM 15788 / NBRC 109480)</name>
    <dbReference type="NCBI Taxonomy" id="1150621"/>
    <lineage>
        <taxon>Bacteria</taxon>
        <taxon>Pseudomonadati</taxon>
        <taxon>Campylobacterota</taxon>
        <taxon>Epsilonproteobacteria</taxon>
        <taxon>Campylobacterales</taxon>
        <taxon>Sulfurospirillaceae</taxon>
        <taxon>Sulfurospirillum</taxon>
    </lineage>
</organism>
<evidence type="ECO:0000256" key="5">
    <source>
        <dbReference type="RuleBase" id="RU362066"/>
    </source>
</evidence>
<dbReference type="GO" id="GO:0009421">
    <property type="term" value="C:bacterial-type flagellum filament cap"/>
    <property type="evidence" value="ECO:0007669"/>
    <property type="project" value="InterPro"/>
</dbReference>
<dbReference type="Proteomes" id="UP000019322">
    <property type="component" value="Chromosome"/>
</dbReference>
<name>A0AA86ANE7_SULMK</name>
<comment type="subcellular location">
    <subcellularLocation>
        <location evidence="5">Secreted</location>
    </subcellularLocation>
    <subcellularLocation>
        <location evidence="5">Bacterial flagellum</location>
    </subcellularLocation>
</comment>
<evidence type="ECO:0000256" key="3">
    <source>
        <dbReference type="ARBA" id="ARBA00023054"/>
    </source>
</evidence>
<dbReference type="EMBL" id="CP007201">
    <property type="protein sequence ID" value="AHJ12643.1"/>
    <property type="molecule type" value="Genomic_DNA"/>
</dbReference>
<dbReference type="KEGG" id="smul:SMUL_1382"/>
<dbReference type="InterPro" id="IPR010809">
    <property type="entry name" value="FliD_C"/>
</dbReference>
<dbReference type="InterPro" id="IPR003481">
    <property type="entry name" value="FliD_N"/>
</dbReference>
<keyword evidence="8" id="KW-0966">Cell projection</keyword>
<evidence type="ECO:0000256" key="1">
    <source>
        <dbReference type="ARBA" id="ARBA00009764"/>
    </source>
</evidence>